<proteinExistence type="predicted"/>
<evidence type="ECO:0000313" key="5">
    <source>
        <dbReference type="EMBL" id="WZK87529.1"/>
    </source>
</evidence>
<dbReference type="PANTHER" id="PTHR36507:SF1">
    <property type="entry name" value="BLL1555 PROTEIN"/>
    <property type="match status" value="1"/>
</dbReference>
<keyword evidence="1" id="KW-0479">Metal-binding</keyword>
<keyword evidence="6" id="KW-1185">Reference proteome</keyword>
<feature type="chain" id="PRO_5046567680" evidence="3">
    <location>
        <begin position="27"/>
        <end position="142"/>
    </location>
</feature>
<dbReference type="InterPro" id="IPR052721">
    <property type="entry name" value="ET_Amicyanin"/>
</dbReference>
<keyword evidence="2" id="KW-0186">Copper</keyword>
<evidence type="ECO:0000256" key="1">
    <source>
        <dbReference type="ARBA" id="ARBA00022723"/>
    </source>
</evidence>
<accession>A0ABZ2XN82</accession>
<feature type="domain" description="Blue (type 1) copper" evidence="4">
    <location>
        <begin position="59"/>
        <end position="140"/>
    </location>
</feature>
<evidence type="ECO:0000256" key="3">
    <source>
        <dbReference type="SAM" id="SignalP"/>
    </source>
</evidence>
<dbReference type="RefSeq" id="WP_406644787.1">
    <property type="nucleotide sequence ID" value="NZ_CP123584.1"/>
</dbReference>
<dbReference type="InterPro" id="IPR000923">
    <property type="entry name" value="BlueCu_1"/>
</dbReference>
<sequence length="142" mass="15471">MRPPRLLSPVLLSAAISSAAAFSVSAKDVDKAALCAEAEERYVEMFAAPSSEAEGVTVVTMYKYNFCPAQITVPVGTTVRWVNVDKRTSHSVLSPDAGMVESDRAFPEEHVEFTFLTPGDQNYLCGPHWETQNMIGMVTVTP</sequence>
<dbReference type="InterPro" id="IPR008972">
    <property type="entry name" value="Cupredoxin"/>
</dbReference>
<name>A0ABZ2XN82_9RHOB</name>
<dbReference type="Pfam" id="PF00127">
    <property type="entry name" value="Copper-bind"/>
    <property type="match status" value="1"/>
</dbReference>
<dbReference type="EMBL" id="CP123584">
    <property type="protein sequence ID" value="WZK87529.1"/>
    <property type="molecule type" value="Genomic_DNA"/>
</dbReference>
<dbReference type="Proteomes" id="UP001623232">
    <property type="component" value="Chromosome"/>
</dbReference>
<dbReference type="SUPFAM" id="SSF49503">
    <property type="entry name" value="Cupredoxins"/>
    <property type="match status" value="1"/>
</dbReference>
<dbReference type="Gene3D" id="2.60.40.420">
    <property type="entry name" value="Cupredoxins - blue copper proteins"/>
    <property type="match status" value="1"/>
</dbReference>
<dbReference type="PANTHER" id="PTHR36507">
    <property type="entry name" value="BLL1555 PROTEIN"/>
    <property type="match status" value="1"/>
</dbReference>
<feature type="signal peptide" evidence="3">
    <location>
        <begin position="1"/>
        <end position="26"/>
    </location>
</feature>
<reference evidence="5 6" key="1">
    <citation type="submission" date="2023-04" db="EMBL/GenBank/DDBJ databases">
        <title>Complete genome sequence of Alisedimentitalea scapharcae.</title>
        <authorList>
            <person name="Rong J.-C."/>
            <person name="Yi M.-L."/>
            <person name="Zhao Q."/>
        </authorList>
    </citation>
    <scope>NUCLEOTIDE SEQUENCE [LARGE SCALE GENOMIC DNA]</scope>
    <source>
        <strain evidence="5 6">KCTC 42119</strain>
    </source>
</reference>
<evidence type="ECO:0000259" key="4">
    <source>
        <dbReference type="Pfam" id="PF00127"/>
    </source>
</evidence>
<gene>
    <name evidence="5" type="ORF">QEZ52_12995</name>
</gene>
<protein>
    <submittedName>
        <fullName evidence="5">Plastocyanin/azurin family copper-binding protein</fullName>
    </submittedName>
</protein>
<evidence type="ECO:0000313" key="6">
    <source>
        <dbReference type="Proteomes" id="UP001623232"/>
    </source>
</evidence>
<keyword evidence="3" id="KW-0732">Signal</keyword>
<evidence type="ECO:0000256" key="2">
    <source>
        <dbReference type="ARBA" id="ARBA00023008"/>
    </source>
</evidence>
<organism evidence="5 6">
    <name type="scientific">Aliisedimentitalea scapharcae</name>
    <dbReference type="NCBI Taxonomy" id="1524259"/>
    <lineage>
        <taxon>Bacteria</taxon>
        <taxon>Pseudomonadati</taxon>
        <taxon>Pseudomonadota</taxon>
        <taxon>Alphaproteobacteria</taxon>
        <taxon>Rhodobacterales</taxon>
        <taxon>Roseobacteraceae</taxon>
        <taxon>Aliisedimentitalea</taxon>
    </lineage>
</organism>